<proteinExistence type="predicted"/>
<dbReference type="AlphaFoldDB" id="A0A1X6Z4I3"/>
<keyword evidence="2" id="KW-1185">Reference proteome</keyword>
<name>A0A1X6Z4I3_9RHOB</name>
<sequence>MRDIAANLTMMGFLRNDYFVPKFRHKNREE</sequence>
<accession>A0A1X6Z4I3</accession>
<protein>
    <submittedName>
        <fullName evidence="1">Uncharacterized protein</fullName>
    </submittedName>
</protein>
<evidence type="ECO:0000313" key="1">
    <source>
        <dbReference type="EMBL" id="SLN38563.1"/>
    </source>
</evidence>
<gene>
    <name evidence="1" type="ORF">ROH8110_02035</name>
</gene>
<dbReference type="Proteomes" id="UP000193207">
    <property type="component" value="Unassembled WGS sequence"/>
</dbReference>
<organism evidence="1 2">
    <name type="scientific">Roseovarius halotolerans</name>
    <dbReference type="NCBI Taxonomy" id="505353"/>
    <lineage>
        <taxon>Bacteria</taxon>
        <taxon>Pseudomonadati</taxon>
        <taxon>Pseudomonadota</taxon>
        <taxon>Alphaproteobacteria</taxon>
        <taxon>Rhodobacterales</taxon>
        <taxon>Roseobacteraceae</taxon>
        <taxon>Roseovarius</taxon>
    </lineage>
</organism>
<reference evidence="1 2" key="1">
    <citation type="submission" date="2017-03" db="EMBL/GenBank/DDBJ databases">
        <authorList>
            <person name="Afonso C.L."/>
            <person name="Miller P.J."/>
            <person name="Scott M.A."/>
            <person name="Spackman E."/>
            <person name="Goraichik I."/>
            <person name="Dimitrov K.M."/>
            <person name="Suarez D.L."/>
            <person name="Swayne D.E."/>
        </authorList>
    </citation>
    <scope>NUCLEOTIDE SEQUENCE [LARGE SCALE GENOMIC DNA]</scope>
    <source>
        <strain evidence="1 2">CECT 8110</strain>
    </source>
</reference>
<evidence type="ECO:0000313" key="2">
    <source>
        <dbReference type="Proteomes" id="UP000193207"/>
    </source>
</evidence>
<dbReference type="EMBL" id="FWFU01000002">
    <property type="protein sequence ID" value="SLN38563.1"/>
    <property type="molecule type" value="Genomic_DNA"/>
</dbReference>